<sequence>MIGIPVNPNSVYIPVVQTGCLKFEFDSTYPVHLNGIISQGEYNESIQRINRSISSTRLLWLISLIFIVTMIVGIILFIVGGVTATHYDSYRFPPMIAIGMALTVIGSFIFGIGCCSIRFRRLNKMRRAVADESRKYSSHSQTPCSWRLDTTTTYTGYYGNQHRHQVTYHIVIDIGRSVDPNSVVYFHNQVAPDPTTVFSGPNTYAPPPYSGQPNSYCPQCNTLRRDLTGRFCSSCGYSFHKY</sequence>
<evidence type="ECO:0000313" key="3">
    <source>
        <dbReference type="Proteomes" id="UP000663828"/>
    </source>
</evidence>
<keyword evidence="1" id="KW-0812">Transmembrane</keyword>
<evidence type="ECO:0000256" key="1">
    <source>
        <dbReference type="SAM" id="Phobius"/>
    </source>
</evidence>
<comment type="caution">
    <text evidence="2">The sequence shown here is derived from an EMBL/GenBank/DDBJ whole genome shotgun (WGS) entry which is preliminary data.</text>
</comment>
<keyword evidence="3" id="KW-1185">Reference proteome</keyword>
<reference evidence="2" key="1">
    <citation type="submission" date="2021-02" db="EMBL/GenBank/DDBJ databases">
        <authorList>
            <person name="Nowell W R."/>
        </authorList>
    </citation>
    <scope>NUCLEOTIDE SEQUENCE</scope>
</reference>
<feature type="transmembrane region" description="Helical" evidence="1">
    <location>
        <begin position="58"/>
        <end position="83"/>
    </location>
</feature>
<gene>
    <name evidence="2" type="ORF">XAT740_LOCUS55247</name>
</gene>
<dbReference type="AlphaFoldDB" id="A0A816EQ38"/>
<dbReference type="EMBL" id="CAJNOR010010265">
    <property type="protein sequence ID" value="CAF1652419.1"/>
    <property type="molecule type" value="Genomic_DNA"/>
</dbReference>
<protein>
    <submittedName>
        <fullName evidence="2">Uncharacterized protein</fullName>
    </submittedName>
</protein>
<proteinExistence type="predicted"/>
<dbReference type="Proteomes" id="UP000663828">
    <property type="component" value="Unassembled WGS sequence"/>
</dbReference>
<accession>A0A816EQ38</accession>
<evidence type="ECO:0000313" key="2">
    <source>
        <dbReference type="EMBL" id="CAF1652419.1"/>
    </source>
</evidence>
<keyword evidence="1" id="KW-0472">Membrane</keyword>
<feature type="transmembrane region" description="Helical" evidence="1">
    <location>
        <begin position="95"/>
        <end position="117"/>
    </location>
</feature>
<organism evidence="2 3">
    <name type="scientific">Adineta ricciae</name>
    <name type="common">Rotifer</name>
    <dbReference type="NCBI Taxonomy" id="249248"/>
    <lineage>
        <taxon>Eukaryota</taxon>
        <taxon>Metazoa</taxon>
        <taxon>Spiralia</taxon>
        <taxon>Gnathifera</taxon>
        <taxon>Rotifera</taxon>
        <taxon>Eurotatoria</taxon>
        <taxon>Bdelloidea</taxon>
        <taxon>Adinetida</taxon>
        <taxon>Adinetidae</taxon>
        <taxon>Adineta</taxon>
    </lineage>
</organism>
<name>A0A816EQ38_ADIRI</name>
<keyword evidence="1" id="KW-1133">Transmembrane helix</keyword>